<dbReference type="Proteomes" id="UP001228581">
    <property type="component" value="Unassembled WGS sequence"/>
</dbReference>
<feature type="transmembrane region" description="Helical" evidence="1">
    <location>
        <begin position="128"/>
        <end position="145"/>
    </location>
</feature>
<feature type="transmembrane region" description="Helical" evidence="1">
    <location>
        <begin position="34"/>
        <end position="54"/>
    </location>
</feature>
<dbReference type="AlphaFoldDB" id="A0AAE3U6X0"/>
<dbReference type="Proteomes" id="UP001241110">
    <property type="component" value="Unassembled WGS sequence"/>
</dbReference>
<sequence>MQWLYLFFALMAGVGVSTQLGVNSQLRNTVTNPIFSALISFSVGTIVLAIYLVANSRNSIPSFDVLRNIVWWKWMGGVLGALYVTAAIMIAPRIGAANFVSLVIAGQLLATLWFDHFGYLGFTIHPVNIYRLLGAMLIVLGVYLIQKY</sequence>
<comment type="caution">
    <text evidence="2">The sequence shown here is derived from an EMBL/GenBank/DDBJ whole genome shotgun (WGS) entry which is preliminary data.</text>
</comment>
<evidence type="ECO:0000313" key="5">
    <source>
        <dbReference type="Proteomes" id="UP001241110"/>
    </source>
</evidence>
<dbReference type="EMBL" id="JASJOS010000001">
    <property type="protein sequence ID" value="MDJ1479074.1"/>
    <property type="molecule type" value="Genomic_DNA"/>
</dbReference>
<dbReference type="GO" id="GO:0005886">
    <property type="term" value="C:plasma membrane"/>
    <property type="evidence" value="ECO:0007669"/>
    <property type="project" value="TreeGrafter"/>
</dbReference>
<organism evidence="2 5">
    <name type="scientific">Xanthocytophaga flava</name>
    <dbReference type="NCBI Taxonomy" id="3048013"/>
    <lineage>
        <taxon>Bacteria</taxon>
        <taxon>Pseudomonadati</taxon>
        <taxon>Bacteroidota</taxon>
        <taxon>Cytophagia</taxon>
        <taxon>Cytophagales</taxon>
        <taxon>Rhodocytophagaceae</taxon>
        <taxon>Xanthocytophaga</taxon>
    </lineage>
</organism>
<evidence type="ECO:0000256" key="1">
    <source>
        <dbReference type="SAM" id="Phobius"/>
    </source>
</evidence>
<reference evidence="2 4" key="1">
    <citation type="submission" date="2023-05" db="EMBL/GenBank/DDBJ databases">
        <authorList>
            <person name="Zhang X."/>
        </authorList>
    </citation>
    <scope>NUCLEOTIDE SEQUENCE</scope>
    <source>
        <strain evidence="3 4">DM2B3-1</strain>
        <strain evidence="2">YF14B1</strain>
    </source>
</reference>
<feature type="transmembrane region" description="Helical" evidence="1">
    <location>
        <begin position="99"/>
        <end position="122"/>
    </location>
</feature>
<dbReference type="RefSeq" id="WP_313974959.1">
    <property type="nucleotide sequence ID" value="NZ_JASJOR010000001.1"/>
</dbReference>
<proteinExistence type="predicted"/>
<feature type="transmembrane region" description="Helical" evidence="1">
    <location>
        <begin position="74"/>
        <end position="92"/>
    </location>
</feature>
<keyword evidence="1" id="KW-0812">Transmembrane</keyword>
<evidence type="ECO:0000313" key="3">
    <source>
        <dbReference type="EMBL" id="MDJ1497924.1"/>
    </source>
</evidence>
<keyword evidence="4" id="KW-1185">Reference proteome</keyword>
<dbReference type="InterPro" id="IPR006750">
    <property type="entry name" value="YdcZ"/>
</dbReference>
<keyword evidence="1" id="KW-1133">Transmembrane helix</keyword>
<dbReference type="PANTHER" id="PTHR34821:SF2">
    <property type="entry name" value="INNER MEMBRANE PROTEIN YDCZ"/>
    <property type="match status" value="1"/>
</dbReference>
<name>A0AAE3U6X0_9BACT</name>
<evidence type="ECO:0000313" key="4">
    <source>
        <dbReference type="Proteomes" id="UP001228581"/>
    </source>
</evidence>
<evidence type="ECO:0000313" key="2">
    <source>
        <dbReference type="EMBL" id="MDJ1479074.1"/>
    </source>
</evidence>
<accession>A0AAE3U6X0</accession>
<dbReference type="PANTHER" id="PTHR34821">
    <property type="entry name" value="INNER MEMBRANE PROTEIN YDCZ"/>
    <property type="match status" value="1"/>
</dbReference>
<protein>
    <submittedName>
        <fullName evidence="2">DMT family transporter</fullName>
    </submittedName>
</protein>
<gene>
    <name evidence="2" type="ORF">QNI16_01185</name>
    <name evidence="3" type="ORF">QNI19_33595</name>
</gene>
<keyword evidence="1" id="KW-0472">Membrane</keyword>
<feature type="transmembrane region" description="Helical" evidence="1">
    <location>
        <begin position="6"/>
        <end position="22"/>
    </location>
</feature>
<dbReference type="EMBL" id="JASJOT010000037">
    <property type="protein sequence ID" value="MDJ1497924.1"/>
    <property type="molecule type" value="Genomic_DNA"/>
</dbReference>
<dbReference type="Pfam" id="PF04657">
    <property type="entry name" value="DMT_YdcZ"/>
    <property type="match status" value="1"/>
</dbReference>